<protein>
    <submittedName>
        <fullName evidence="2">Uncharacterized protein</fullName>
    </submittedName>
</protein>
<name>A0A560CXK5_9BRAD</name>
<proteinExistence type="predicted"/>
<feature type="region of interest" description="Disordered" evidence="1">
    <location>
        <begin position="1"/>
        <end position="61"/>
    </location>
</feature>
<accession>A0A560CXK5</accession>
<gene>
    <name evidence="2" type="ORF">FBZ96_11957</name>
</gene>
<evidence type="ECO:0000313" key="2">
    <source>
        <dbReference type="EMBL" id="TWA89589.1"/>
    </source>
</evidence>
<comment type="caution">
    <text evidence="2">The sequence shown here is derived from an EMBL/GenBank/DDBJ whole genome shotgun (WGS) entry which is preliminary data.</text>
</comment>
<sequence>MSYEPHNWAPSAPRRGAPSAPISGFAFVGAPAGGEPKGPAPERYAEVSPKEFGRATGYESG</sequence>
<feature type="compositionally biased region" description="Basic and acidic residues" evidence="1">
    <location>
        <begin position="43"/>
        <end position="53"/>
    </location>
</feature>
<evidence type="ECO:0000313" key="3">
    <source>
        <dbReference type="Proteomes" id="UP000319949"/>
    </source>
</evidence>
<dbReference type="AlphaFoldDB" id="A0A560CXK5"/>
<dbReference type="EMBL" id="VITK01000019">
    <property type="protein sequence ID" value="TWA89589.1"/>
    <property type="molecule type" value="Genomic_DNA"/>
</dbReference>
<reference evidence="2 3" key="1">
    <citation type="submission" date="2019-06" db="EMBL/GenBank/DDBJ databases">
        <title>Genomic Encyclopedia of Type Strains, Phase IV (KMG-V): Genome sequencing to study the core and pangenomes of soil and plant-associated prokaryotes.</title>
        <authorList>
            <person name="Whitman W."/>
        </authorList>
    </citation>
    <scope>NUCLEOTIDE SEQUENCE [LARGE SCALE GENOMIC DNA]</scope>
    <source>
        <strain evidence="2 3">BR 510</strain>
    </source>
</reference>
<dbReference type="Proteomes" id="UP000319949">
    <property type="component" value="Unassembled WGS sequence"/>
</dbReference>
<feature type="compositionally biased region" description="Low complexity" evidence="1">
    <location>
        <begin position="9"/>
        <end position="21"/>
    </location>
</feature>
<evidence type="ECO:0000256" key="1">
    <source>
        <dbReference type="SAM" id="MobiDB-lite"/>
    </source>
</evidence>
<keyword evidence="3" id="KW-1185">Reference proteome</keyword>
<organism evidence="2 3">
    <name type="scientific">Bradyrhizobium stylosanthis</name>
    <dbReference type="NCBI Taxonomy" id="1803665"/>
    <lineage>
        <taxon>Bacteria</taxon>
        <taxon>Pseudomonadati</taxon>
        <taxon>Pseudomonadota</taxon>
        <taxon>Alphaproteobacteria</taxon>
        <taxon>Hyphomicrobiales</taxon>
        <taxon>Nitrobacteraceae</taxon>
        <taxon>Bradyrhizobium</taxon>
    </lineage>
</organism>